<dbReference type="AlphaFoldDB" id="A0A6A6TWK2"/>
<gene>
    <name evidence="3" type="ORF">BT63DRAFT_429212</name>
</gene>
<dbReference type="SUPFAM" id="SSF81383">
    <property type="entry name" value="F-box domain"/>
    <property type="match status" value="1"/>
</dbReference>
<feature type="domain" description="F-box" evidence="2">
    <location>
        <begin position="56"/>
        <end position="104"/>
    </location>
</feature>
<accession>A0A6A6TWK2</accession>
<reference evidence="3" key="1">
    <citation type="journal article" date="2020" name="Stud. Mycol.">
        <title>101 Dothideomycetes genomes: a test case for predicting lifestyles and emergence of pathogens.</title>
        <authorList>
            <person name="Haridas S."/>
            <person name="Albert R."/>
            <person name="Binder M."/>
            <person name="Bloem J."/>
            <person name="Labutti K."/>
            <person name="Salamov A."/>
            <person name="Andreopoulos B."/>
            <person name="Baker S."/>
            <person name="Barry K."/>
            <person name="Bills G."/>
            <person name="Bluhm B."/>
            <person name="Cannon C."/>
            <person name="Castanera R."/>
            <person name="Culley D."/>
            <person name="Daum C."/>
            <person name="Ezra D."/>
            <person name="Gonzalez J."/>
            <person name="Henrissat B."/>
            <person name="Kuo A."/>
            <person name="Liang C."/>
            <person name="Lipzen A."/>
            <person name="Lutzoni F."/>
            <person name="Magnuson J."/>
            <person name="Mondo S."/>
            <person name="Nolan M."/>
            <person name="Ohm R."/>
            <person name="Pangilinan J."/>
            <person name="Park H.-J."/>
            <person name="Ramirez L."/>
            <person name="Alfaro M."/>
            <person name="Sun H."/>
            <person name="Tritt A."/>
            <person name="Yoshinaga Y."/>
            <person name="Zwiers L.-H."/>
            <person name="Turgeon B."/>
            <person name="Goodwin S."/>
            <person name="Spatafora J."/>
            <person name="Crous P."/>
            <person name="Grigoriev I."/>
        </authorList>
    </citation>
    <scope>NUCLEOTIDE SEQUENCE</scope>
    <source>
        <strain evidence="3">CBS 115976</strain>
    </source>
</reference>
<dbReference type="CDD" id="cd09917">
    <property type="entry name" value="F-box_SF"/>
    <property type="match status" value="1"/>
</dbReference>
<name>A0A6A6TWK2_9PEZI</name>
<evidence type="ECO:0000313" key="4">
    <source>
        <dbReference type="Proteomes" id="UP000799302"/>
    </source>
</evidence>
<dbReference type="EMBL" id="MU004242">
    <property type="protein sequence ID" value="KAF2664439.1"/>
    <property type="molecule type" value="Genomic_DNA"/>
</dbReference>
<dbReference type="PROSITE" id="PS50181">
    <property type="entry name" value="FBOX"/>
    <property type="match status" value="1"/>
</dbReference>
<dbReference type="Proteomes" id="UP000799302">
    <property type="component" value="Unassembled WGS sequence"/>
</dbReference>
<sequence>MAGQSKRQQQQVQDDSNPTQEDELIDLTQKLVLRSKRTERLLKRAKVKAKKPRTGIATIHDLPAELLLDILTWSRPSDVLALSQTCKWFQDFISHEEATIAKSIIRWRYPCLEKCFRLPKLIADIDTSLHPTIQDPQRQEIQQIHKKPYQHIKSPDPMVVCTCLTCLLRWNGLCLILDFAFWQANLDKGDPIPIIPRGRYPAWNQKLIEHNAATVSHALYHPLWYARILEKHLQSTVGSIRRHAQNKGNKRKRFRMTEEDAAAGTDLFLEAKGPVTFDFPYMRDNYYMLEAYLPSRSWISERGGWIYMPADHERDMQMLVRWQEWRKRKQLGDLKEVSQSKRRAG</sequence>
<feature type="region of interest" description="Disordered" evidence="1">
    <location>
        <begin position="1"/>
        <end position="23"/>
    </location>
</feature>
<evidence type="ECO:0000256" key="1">
    <source>
        <dbReference type="SAM" id="MobiDB-lite"/>
    </source>
</evidence>
<organism evidence="3 4">
    <name type="scientific">Microthyrium microscopicum</name>
    <dbReference type="NCBI Taxonomy" id="703497"/>
    <lineage>
        <taxon>Eukaryota</taxon>
        <taxon>Fungi</taxon>
        <taxon>Dikarya</taxon>
        <taxon>Ascomycota</taxon>
        <taxon>Pezizomycotina</taxon>
        <taxon>Dothideomycetes</taxon>
        <taxon>Dothideomycetes incertae sedis</taxon>
        <taxon>Microthyriales</taxon>
        <taxon>Microthyriaceae</taxon>
        <taxon>Microthyrium</taxon>
    </lineage>
</organism>
<protein>
    <recommendedName>
        <fullName evidence="2">F-box domain-containing protein</fullName>
    </recommendedName>
</protein>
<keyword evidence="4" id="KW-1185">Reference proteome</keyword>
<dbReference type="Pfam" id="PF12937">
    <property type="entry name" value="F-box-like"/>
    <property type="match status" value="1"/>
</dbReference>
<proteinExistence type="predicted"/>
<evidence type="ECO:0000313" key="3">
    <source>
        <dbReference type="EMBL" id="KAF2664439.1"/>
    </source>
</evidence>
<dbReference type="OrthoDB" id="3642468at2759"/>
<dbReference type="Gene3D" id="1.20.1280.50">
    <property type="match status" value="1"/>
</dbReference>
<dbReference type="InterPro" id="IPR001810">
    <property type="entry name" value="F-box_dom"/>
</dbReference>
<evidence type="ECO:0000259" key="2">
    <source>
        <dbReference type="PROSITE" id="PS50181"/>
    </source>
</evidence>
<dbReference type="InterPro" id="IPR036047">
    <property type="entry name" value="F-box-like_dom_sf"/>
</dbReference>